<dbReference type="EMBL" id="FOXH01000004">
    <property type="protein sequence ID" value="SFP60914.1"/>
    <property type="molecule type" value="Genomic_DNA"/>
</dbReference>
<evidence type="ECO:0000256" key="2">
    <source>
        <dbReference type="ARBA" id="ARBA00023125"/>
    </source>
</evidence>
<dbReference type="PRINTS" id="PR00038">
    <property type="entry name" value="HTHLUXR"/>
</dbReference>
<dbReference type="InterPro" id="IPR036388">
    <property type="entry name" value="WH-like_DNA-bd_sf"/>
</dbReference>
<dbReference type="STRING" id="1079859.SAMN04515674_104198"/>
<keyword evidence="6" id="KW-1185">Reference proteome</keyword>
<sequence>METTQNLLETLLRNCLEVVSEISGPASEMSAENYLKQMGFFSKDAHCQNMVFGILDMKSLSYRYIANTELALGIASDEFLEKGFSTYFRSMVKDKSNITVVPSLLKFLIDSVNLAPLEIRKDFIAYAFGMQHMHPSGKPFTTLAQLFGLEFDEHDYPSLCFFIVQDVSHLVKNIQQIWGRISFNTNEFVTTFSSKETGKPKADIFSERETDVLKLLLKGQESKQIAEKLFISSNTVDNHRKNMIRKLDARDTTALVQLSKLLGILK</sequence>
<evidence type="ECO:0000256" key="1">
    <source>
        <dbReference type="ARBA" id="ARBA00023015"/>
    </source>
</evidence>
<feature type="domain" description="HTH luxR-type" evidence="4">
    <location>
        <begin position="198"/>
        <end position="263"/>
    </location>
</feature>
<dbReference type="AlphaFoldDB" id="A0A1I5RQT4"/>
<evidence type="ECO:0000256" key="3">
    <source>
        <dbReference type="ARBA" id="ARBA00023163"/>
    </source>
</evidence>
<dbReference type="GO" id="GO:0003677">
    <property type="term" value="F:DNA binding"/>
    <property type="evidence" value="ECO:0007669"/>
    <property type="project" value="UniProtKB-KW"/>
</dbReference>
<dbReference type="Proteomes" id="UP000199306">
    <property type="component" value="Unassembled WGS sequence"/>
</dbReference>
<dbReference type="GO" id="GO:0006355">
    <property type="term" value="P:regulation of DNA-templated transcription"/>
    <property type="evidence" value="ECO:0007669"/>
    <property type="project" value="InterPro"/>
</dbReference>
<keyword evidence="2" id="KW-0238">DNA-binding</keyword>
<dbReference type="PANTHER" id="PTHR44688">
    <property type="entry name" value="DNA-BINDING TRANSCRIPTIONAL ACTIVATOR DEVR_DOSR"/>
    <property type="match status" value="1"/>
</dbReference>
<dbReference type="SUPFAM" id="SSF46894">
    <property type="entry name" value="C-terminal effector domain of the bipartite response regulators"/>
    <property type="match status" value="1"/>
</dbReference>
<gene>
    <name evidence="5" type="ORF">SAMN04515674_104198</name>
</gene>
<dbReference type="InterPro" id="IPR000792">
    <property type="entry name" value="Tscrpt_reg_LuxR_C"/>
</dbReference>
<dbReference type="PROSITE" id="PS00622">
    <property type="entry name" value="HTH_LUXR_1"/>
    <property type="match status" value="1"/>
</dbReference>
<dbReference type="InterPro" id="IPR016032">
    <property type="entry name" value="Sig_transdc_resp-reg_C-effctor"/>
</dbReference>
<dbReference type="Pfam" id="PF00196">
    <property type="entry name" value="GerE"/>
    <property type="match status" value="1"/>
</dbReference>
<proteinExistence type="predicted"/>
<keyword evidence="1" id="KW-0805">Transcription regulation</keyword>
<dbReference type="SMART" id="SM00421">
    <property type="entry name" value="HTH_LUXR"/>
    <property type="match status" value="1"/>
</dbReference>
<evidence type="ECO:0000259" key="4">
    <source>
        <dbReference type="PROSITE" id="PS50043"/>
    </source>
</evidence>
<dbReference type="PROSITE" id="PS50043">
    <property type="entry name" value="HTH_LUXR_2"/>
    <property type="match status" value="1"/>
</dbReference>
<dbReference type="RefSeq" id="WP_218159191.1">
    <property type="nucleotide sequence ID" value="NZ_FOXH01000004.1"/>
</dbReference>
<dbReference type="Gene3D" id="1.10.10.10">
    <property type="entry name" value="Winged helix-like DNA-binding domain superfamily/Winged helix DNA-binding domain"/>
    <property type="match status" value="1"/>
</dbReference>
<evidence type="ECO:0000313" key="5">
    <source>
        <dbReference type="EMBL" id="SFP60914.1"/>
    </source>
</evidence>
<dbReference type="CDD" id="cd06170">
    <property type="entry name" value="LuxR_C_like"/>
    <property type="match status" value="1"/>
</dbReference>
<keyword evidence="3" id="KW-0804">Transcription</keyword>
<name>A0A1I5RQT4_9BACT</name>
<organism evidence="5 6">
    <name type="scientific">Pseudarcicella hirudinis</name>
    <dbReference type="NCBI Taxonomy" id="1079859"/>
    <lineage>
        <taxon>Bacteria</taxon>
        <taxon>Pseudomonadati</taxon>
        <taxon>Bacteroidota</taxon>
        <taxon>Cytophagia</taxon>
        <taxon>Cytophagales</taxon>
        <taxon>Flectobacillaceae</taxon>
        <taxon>Pseudarcicella</taxon>
    </lineage>
</organism>
<reference evidence="5 6" key="1">
    <citation type="submission" date="2016-10" db="EMBL/GenBank/DDBJ databases">
        <authorList>
            <person name="de Groot N.N."/>
        </authorList>
    </citation>
    <scope>NUCLEOTIDE SEQUENCE [LARGE SCALE GENOMIC DNA]</scope>
    <source>
        <strain evidence="6">E92,LMG 26720,CCM 7988</strain>
    </source>
</reference>
<dbReference type="PANTHER" id="PTHR44688:SF16">
    <property type="entry name" value="DNA-BINDING TRANSCRIPTIONAL ACTIVATOR DEVR_DOSR"/>
    <property type="match status" value="1"/>
</dbReference>
<protein>
    <submittedName>
        <fullName evidence="5">Regulatory protein, luxR family</fullName>
    </submittedName>
</protein>
<evidence type="ECO:0000313" key="6">
    <source>
        <dbReference type="Proteomes" id="UP000199306"/>
    </source>
</evidence>
<accession>A0A1I5RQT4</accession>